<dbReference type="OMA" id="QYTPERF"/>
<dbReference type="KEGG" id="smo:SELMODRAFT_180991"/>
<evidence type="ECO:0000256" key="2">
    <source>
        <dbReference type="ARBA" id="ARBA00008668"/>
    </source>
</evidence>
<dbReference type="SUPFAM" id="SSF52266">
    <property type="entry name" value="SGNH hydrolase"/>
    <property type="match status" value="1"/>
</dbReference>
<evidence type="ECO:0000256" key="3">
    <source>
        <dbReference type="ARBA" id="ARBA00022525"/>
    </source>
</evidence>
<keyword evidence="6" id="KW-0443">Lipid metabolism</keyword>
<name>D8SM75_SELML</name>
<dbReference type="InterPro" id="IPR036514">
    <property type="entry name" value="SGNH_hydro_sf"/>
</dbReference>
<dbReference type="PANTHER" id="PTHR45650:SF3">
    <property type="entry name" value="OS01G0748500 PROTEIN"/>
    <property type="match status" value="1"/>
</dbReference>
<dbReference type="InterPro" id="IPR035669">
    <property type="entry name" value="SGNH_plant_lipase-like"/>
</dbReference>
<protein>
    <submittedName>
        <fullName evidence="8">Uncharacterized protein</fullName>
    </submittedName>
</protein>
<dbReference type="HOGENOM" id="CLU_015101_0_0_1"/>
<dbReference type="AlphaFoldDB" id="D8SM75"/>
<organism evidence="9">
    <name type="scientific">Selaginella moellendorffii</name>
    <name type="common">Spikemoss</name>
    <dbReference type="NCBI Taxonomy" id="88036"/>
    <lineage>
        <taxon>Eukaryota</taxon>
        <taxon>Viridiplantae</taxon>
        <taxon>Streptophyta</taxon>
        <taxon>Embryophyta</taxon>
        <taxon>Tracheophyta</taxon>
        <taxon>Lycopodiopsida</taxon>
        <taxon>Selaginellales</taxon>
        <taxon>Selaginellaceae</taxon>
        <taxon>Selaginella</taxon>
    </lineage>
</organism>
<dbReference type="Gene3D" id="3.40.50.1110">
    <property type="entry name" value="SGNH hydrolase"/>
    <property type="match status" value="1"/>
</dbReference>
<evidence type="ECO:0000313" key="9">
    <source>
        <dbReference type="Proteomes" id="UP000001514"/>
    </source>
</evidence>
<evidence type="ECO:0000313" key="8">
    <source>
        <dbReference type="EMBL" id="EFJ14553.1"/>
    </source>
</evidence>
<keyword evidence="5" id="KW-0378">Hydrolase</keyword>
<evidence type="ECO:0000256" key="4">
    <source>
        <dbReference type="ARBA" id="ARBA00022729"/>
    </source>
</evidence>
<accession>D8SM75</accession>
<dbReference type="Gramene" id="EFJ14553">
    <property type="protein sequence ID" value="EFJ14553"/>
    <property type="gene ID" value="SELMODRAFT_180991"/>
</dbReference>
<dbReference type="EMBL" id="GL377627">
    <property type="protein sequence ID" value="EFJ14553.1"/>
    <property type="molecule type" value="Genomic_DNA"/>
</dbReference>
<gene>
    <name evidence="8" type="ORF">SELMODRAFT_180991</name>
</gene>
<keyword evidence="3" id="KW-0964">Secreted</keyword>
<feature type="signal peptide" evidence="7">
    <location>
        <begin position="1"/>
        <end position="21"/>
    </location>
</feature>
<comment type="similarity">
    <text evidence="2">Belongs to the 'GDSL' lipolytic enzyme family.</text>
</comment>
<sequence length="361" mass="39372">MAPYLCIVSFLLLLSCSSALAKNYDVSAVFVFGDSLVDSGNNNNLQSLAKANFLPYGKDFDTHKPTGRFANGRLVPDFIASRLGLDLAPAYVSANDNVLQGVNFASAGSGLLESTGLVFVRHFSLPAQVDHFQNVLGNNITAKLGSKRARELSSQAIYYITVGSNDLVNNYYLLPASPLAVQYTPERFQSLLLAEYHKQLQRLHGSGGRKFVLASLTALGCSPINLLRYNVAKRGKCVDFLNDAAARFNADLKASVVKWSSSLPGSHIVFANSFDYVLDLVRNPAAHGYKVGDQACCSGIGKNGAIVFCLRNVTTCDDTSSYVYWDEFHPSSRVYGELADRFWEGSVEDSYPINVKQLSTL</sequence>
<comment type="subcellular location">
    <subcellularLocation>
        <location evidence="1">Secreted</location>
    </subcellularLocation>
</comment>
<dbReference type="CDD" id="cd01837">
    <property type="entry name" value="SGNH_plant_lipase_like"/>
    <property type="match status" value="1"/>
</dbReference>
<dbReference type="InParanoid" id="D8SM75"/>
<evidence type="ECO:0000256" key="1">
    <source>
        <dbReference type="ARBA" id="ARBA00004613"/>
    </source>
</evidence>
<proteinExistence type="inferred from homology"/>
<dbReference type="Proteomes" id="UP000001514">
    <property type="component" value="Unassembled WGS sequence"/>
</dbReference>
<evidence type="ECO:0000256" key="5">
    <source>
        <dbReference type="ARBA" id="ARBA00022801"/>
    </source>
</evidence>
<dbReference type="GO" id="GO:0016788">
    <property type="term" value="F:hydrolase activity, acting on ester bonds"/>
    <property type="evidence" value="ECO:0007669"/>
    <property type="project" value="InterPro"/>
</dbReference>
<keyword evidence="4 7" id="KW-0732">Signal</keyword>
<dbReference type="GO" id="GO:0005576">
    <property type="term" value="C:extracellular region"/>
    <property type="evidence" value="ECO:0007669"/>
    <property type="project" value="UniProtKB-SubCell"/>
</dbReference>
<dbReference type="InterPro" id="IPR051238">
    <property type="entry name" value="GDSL_esterase/lipase"/>
</dbReference>
<dbReference type="PANTHER" id="PTHR45650">
    <property type="entry name" value="GDSL-LIKE LIPASE/ACYLHYDROLASE-RELATED"/>
    <property type="match status" value="1"/>
</dbReference>
<evidence type="ECO:0000256" key="7">
    <source>
        <dbReference type="SAM" id="SignalP"/>
    </source>
</evidence>
<evidence type="ECO:0000256" key="6">
    <source>
        <dbReference type="ARBA" id="ARBA00022963"/>
    </source>
</evidence>
<dbReference type="Pfam" id="PF00657">
    <property type="entry name" value="Lipase_GDSL"/>
    <property type="match status" value="1"/>
</dbReference>
<dbReference type="GO" id="GO:0016042">
    <property type="term" value="P:lipid catabolic process"/>
    <property type="evidence" value="ECO:0007669"/>
    <property type="project" value="UniProtKB-KW"/>
</dbReference>
<keyword evidence="6" id="KW-0442">Lipid degradation</keyword>
<keyword evidence="9" id="KW-1185">Reference proteome</keyword>
<dbReference type="InterPro" id="IPR001087">
    <property type="entry name" value="GDSL"/>
</dbReference>
<feature type="chain" id="PRO_5003122844" evidence="7">
    <location>
        <begin position="22"/>
        <end position="361"/>
    </location>
</feature>
<reference evidence="8 9" key="1">
    <citation type="journal article" date="2011" name="Science">
        <title>The Selaginella genome identifies genetic changes associated with the evolution of vascular plants.</title>
        <authorList>
            <person name="Banks J.A."/>
            <person name="Nishiyama T."/>
            <person name="Hasebe M."/>
            <person name="Bowman J.L."/>
            <person name="Gribskov M."/>
            <person name="dePamphilis C."/>
            <person name="Albert V.A."/>
            <person name="Aono N."/>
            <person name="Aoyama T."/>
            <person name="Ambrose B.A."/>
            <person name="Ashton N.W."/>
            <person name="Axtell M.J."/>
            <person name="Barker E."/>
            <person name="Barker M.S."/>
            <person name="Bennetzen J.L."/>
            <person name="Bonawitz N.D."/>
            <person name="Chapple C."/>
            <person name="Cheng C."/>
            <person name="Correa L.G."/>
            <person name="Dacre M."/>
            <person name="DeBarry J."/>
            <person name="Dreyer I."/>
            <person name="Elias M."/>
            <person name="Engstrom E.M."/>
            <person name="Estelle M."/>
            <person name="Feng L."/>
            <person name="Finet C."/>
            <person name="Floyd S.K."/>
            <person name="Frommer W.B."/>
            <person name="Fujita T."/>
            <person name="Gramzow L."/>
            <person name="Gutensohn M."/>
            <person name="Harholt J."/>
            <person name="Hattori M."/>
            <person name="Heyl A."/>
            <person name="Hirai T."/>
            <person name="Hiwatashi Y."/>
            <person name="Ishikawa M."/>
            <person name="Iwata M."/>
            <person name="Karol K.G."/>
            <person name="Koehler B."/>
            <person name="Kolukisaoglu U."/>
            <person name="Kubo M."/>
            <person name="Kurata T."/>
            <person name="Lalonde S."/>
            <person name="Li K."/>
            <person name="Li Y."/>
            <person name="Litt A."/>
            <person name="Lyons E."/>
            <person name="Manning G."/>
            <person name="Maruyama T."/>
            <person name="Michael T.P."/>
            <person name="Mikami K."/>
            <person name="Miyazaki S."/>
            <person name="Morinaga S."/>
            <person name="Murata T."/>
            <person name="Mueller-Roeber B."/>
            <person name="Nelson D.R."/>
            <person name="Obara M."/>
            <person name="Oguri Y."/>
            <person name="Olmstead R.G."/>
            <person name="Onodera N."/>
            <person name="Petersen B.L."/>
            <person name="Pils B."/>
            <person name="Prigge M."/>
            <person name="Rensing S.A."/>
            <person name="Riano-Pachon D.M."/>
            <person name="Roberts A.W."/>
            <person name="Sato Y."/>
            <person name="Scheller H.V."/>
            <person name="Schulz B."/>
            <person name="Schulz C."/>
            <person name="Shakirov E.V."/>
            <person name="Shibagaki N."/>
            <person name="Shinohara N."/>
            <person name="Shippen D.E."/>
            <person name="Soerensen I."/>
            <person name="Sotooka R."/>
            <person name="Sugimoto N."/>
            <person name="Sugita M."/>
            <person name="Sumikawa N."/>
            <person name="Tanurdzic M."/>
            <person name="Theissen G."/>
            <person name="Ulvskov P."/>
            <person name="Wakazuki S."/>
            <person name="Weng J.K."/>
            <person name="Willats W.W."/>
            <person name="Wipf D."/>
            <person name="Wolf P.G."/>
            <person name="Yang L."/>
            <person name="Zimmer A.D."/>
            <person name="Zhu Q."/>
            <person name="Mitros T."/>
            <person name="Hellsten U."/>
            <person name="Loque D."/>
            <person name="Otillar R."/>
            <person name="Salamov A."/>
            <person name="Schmutz J."/>
            <person name="Shapiro H."/>
            <person name="Lindquist E."/>
            <person name="Lucas S."/>
            <person name="Rokhsar D."/>
            <person name="Grigoriev I.V."/>
        </authorList>
    </citation>
    <scope>NUCLEOTIDE SEQUENCE [LARGE SCALE GENOMIC DNA]</scope>
</reference>